<evidence type="ECO:0000256" key="1">
    <source>
        <dbReference type="ARBA" id="ARBA00005054"/>
    </source>
</evidence>
<dbReference type="EC" id="2.1.2.2" evidence="2"/>
<dbReference type="Gene3D" id="3.40.50.170">
    <property type="entry name" value="Formyl transferase, N-terminal domain"/>
    <property type="match status" value="1"/>
</dbReference>
<sequence length="230" mass="25439">MNQLDVSKPRLLVFASGDATGGGSGFEHLVCNQQAGVLVAEIVGVVSNHEKGGIAQKAQRLKIPFFHLVAPYTAEKYQGLISQTGADFVALSGWLKLVVGLDPTRTFNIHPGPLPEFGGSGLYGHHVHEEVLTAFRRGEIRHSAVSMHFVTPEYDRGPVFFFFPVAIQEDDTPEILGARVNRYEHGWQSWVTNLVVNGLISWDGKGPVNIPFWYRSMVFCPLKVKIEREG</sequence>
<protein>
    <recommendedName>
        <fullName evidence="2">phosphoribosylglycinamide formyltransferase 1</fullName>
        <ecNumber evidence="2">2.1.2.2</ecNumber>
    </recommendedName>
</protein>
<proteinExistence type="predicted"/>
<dbReference type="AlphaFoldDB" id="A0A1G1Y6T1"/>
<accession>A0A1G1Y6T1</accession>
<dbReference type="InterPro" id="IPR002376">
    <property type="entry name" value="Formyl_transf_N"/>
</dbReference>
<dbReference type="Pfam" id="PF00551">
    <property type="entry name" value="Formyl_trans_N"/>
    <property type="match status" value="1"/>
</dbReference>
<reference evidence="6 7" key="1">
    <citation type="journal article" date="2016" name="Nat. Commun.">
        <title>Thousands of microbial genomes shed light on interconnected biogeochemical processes in an aquifer system.</title>
        <authorList>
            <person name="Anantharaman K."/>
            <person name="Brown C.T."/>
            <person name="Hug L.A."/>
            <person name="Sharon I."/>
            <person name="Castelle C.J."/>
            <person name="Probst A.J."/>
            <person name="Thomas B.C."/>
            <person name="Singh A."/>
            <person name="Wilkins M.J."/>
            <person name="Karaoz U."/>
            <person name="Brodie E.L."/>
            <person name="Williams K.H."/>
            <person name="Hubbard S.S."/>
            <person name="Banfield J.F."/>
        </authorList>
    </citation>
    <scope>NUCLEOTIDE SEQUENCE [LARGE SCALE GENOMIC DNA]</scope>
</reference>
<dbReference type="PANTHER" id="PTHR43369">
    <property type="entry name" value="PHOSPHORIBOSYLGLYCINAMIDE FORMYLTRANSFERASE"/>
    <property type="match status" value="1"/>
</dbReference>
<gene>
    <name evidence="6" type="ORF">A3J62_00735</name>
</gene>
<evidence type="ECO:0000256" key="4">
    <source>
        <dbReference type="ARBA" id="ARBA00022755"/>
    </source>
</evidence>
<dbReference type="GO" id="GO:0005737">
    <property type="term" value="C:cytoplasm"/>
    <property type="evidence" value="ECO:0007669"/>
    <property type="project" value="TreeGrafter"/>
</dbReference>
<feature type="domain" description="Formyl transferase N-terminal" evidence="5">
    <location>
        <begin position="20"/>
        <end position="187"/>
    </location>
</feature>
<dbReference type="PANTHER" id="PTHR43369:SF2">
    <property type="entry name" value="PHOSPHORIBOSYLGLYCINAMIDE FORMYLTRANSFERASE"/>
    <property type="match status" value="1"/>
</dbReference>
<comment type="pathway">
    <text evidence="1">Purine metabolism; IMP biosynthesis via de novo pathway; N(2)-formyl-N(1)-(5-phospho-D-ribosyl)glycinamide from N(1)-(5-phospho-D-ribosyl)glycinamide (10-formyl THF route): step 1/1.</text>
</comment>
<evidence type="ECO:0000313" key="6">
    <source>
        <dbReference type="EMBL" id="OGY47894.1"/>
    </source>
</evidence>
<dbReference type="GO" id="GO:0004644">
    <property type="term" value="F:phosphoribosylglycinamide formyltransferase activity"/>
    <property type="evidence" value="ECO:0007669"/>
    <property type="project" value="UniProtKB-EC"/>
</dbReference>
<dbReference type="Proteomes" id="UP000178747">
    <property type="component" value="Unassembled WGS sequence"/>
</dbReference>
<evidence type="ECO:0000259" key="5">
    <source>
        <dbReference type="Pfam" id="PF00551"/>
    </source>
</evidence>
<dbReference type="SUPFAM" id="SSF53328">
    <property type="entry name" value="Formyltransferase"/>
    <property type="match status" value="1"/>
</dbReference>
<evidence type="ECO:0000256" key="3">
    <source>
        <dbReference type="ARBA" id="ARBA00022679"/>
    </source>
</evidence>
<dbReference type="InterPro" id="IPR036477">
    <property type="entry name" value="Formyl_transf_N_sf"/>
</dbReference>
<comment type="caution">
    <text evidence="6">The sequence shown here is derived from an EMBL/GenBank/DDBJ whole genome shotgun (WGS) entry which is preliminary data.</text>
</comment>
<evidence type="ECO:0000313" key="7">
    <source>
        <dbReference type="Proteomes" id="UP000178747"/>
    </source>
</evidence>
<name>A0A1G1Y6T1_9BACT</name>
<evidence type="ECO:0000256" key="2">
    <source>
        <dbReference type="ARBA" id="ARBA00012254"/>
    </source>
</evidence>
<keyword evidence="3" id="KW-0808">Transferase</keyword>
<organism evidence="6 7">
    <name type="scientific">Candidatus Buchananbacteria bacterium RIFCSPHIGHO2_02_FULL_38_8</name>
    <dbReference type="NCBI Taxonomy" id="1797538"/>
    <lineage>
        <taxon>Bacteria</taxon>
        <taxon>Candidatus Buchananiibacteriota</taxon>
    </lineage>
</organism>
<dbReference type="GO" id="GO:0006189">
    <property type="term" value="P:'de novo' IMP biosynthetic process"/>
    <property type="evidence" value="ECO:0007669"/>
    <property type="project" value="TreeGrafter"/>
</dbReference>
<keyword evidence="4" id="KW-0658">Purine biosynthesis</keyword>
<dbReference type="EMBL" id="MHIH01000008">
    <property type="protein sequence ID" value="OGY47894.1"/>
    <property type="molecule type" value="Genomic_DNA"/>
</dbReference>